<gene>
    <name evidence="3" type="ORF">R1sor_012032</name>
</gene>
<keyword evidence="4" id="KW-1185">Reference proteome</keyword>
<organism evidence="3 4">
    <name type="scientific">Riccia sorocarpa</name>
    <dbReference type="NCBI Taxonomy" id="122646"/>
    <lineage>
        <taxon>Eukaryota</taxon>
        <taxon>Viridiplantae</taxon>
        <taxon>Streptophyta</taxon>
        <taxon>Embryophyta</taxon>
        <taxon>Marchantiophyta</taxon>
        <taxon>Marchantiopsida</taxon>
        <taxon>Marchantiidae</taxon>
        <taxon>Marchantiales</taxon>
        <taxon>Ricciaceae</taxon>
        <taxon>Riccia</taxon>
    </lineage>
</organism>
<name>A0ABD3I3J4_9MARC</name>
<dbReference type="Proteomes" id="UP001633002">
    <property type="component" value="Unassembled WGS sequence"/>
</dbReference>
<keyword evidence="1" id="KW-0175">Coiled coil</keyword>
<feature type="coiled-coil region" evidence="1">
    <location>
        <begin position="8"/>
        <end position="35"/>
    </location>
</feature>
<reference evidence="3 4" key="1">
    <citation type="submission" date="2024-09" db="EMBL/GenBank/DDBJ databases">
        <title>Chromosome-scale assembly of Riccia sorocarpa.</title>
        <authorList>
            <person name="Paukszto L."/>
        </authorList>
    </citation>
    <scope>NUCLEOTIDE SEQUENCE [LARGE SCALE GENOMIC DNA]</scope>
    <source>
        <strain evidence="3">LP-2024</strain>
        <tissue evidence="3">Aerial parts of the thallus</tissue>
    </source>
</reference>
<evidence type="ECO:0000313" key="3">
    <source>
        <dbReference type="EMBL" id="KAL3697956.1"/>
    </source>
</evidence>
<accession>A0ABD3I3J4</accession>
<evidence type="ECO:0000256" key="2">
    <source>
        <dbReference type="SAM" id="MobiDB-lite"/>
    </source>
</evidence>
<feature type="compositionally biased region" description="Basic and acidic residues" evidence="2">
    <location>
        <begin position="150"/>
        <end position="160"/>
    </location>
</feature>
<comment type="caution">
    <text evidence="3">The sequence shown here is derived from an EMBL/GenBank/DDBJ whole genome shotgun (WGS) entry which is preliminary data.</text>
</comment>
<evidence type="ECO:0000256" key="1">
    <source>
        <dbReference type="SAM" id="Coils"/>
    </source>
</evidence>
<dbReference type="EMBL" id="JBJQOH010000002">
    <property type="protein sequence ID" value="KAL3697956.1"/>
    <property type="molecule type" value="Genomic_DNA"/>
</dbReference>
<protein>
    <submittedName>
        <fullName evidence="3">Uncharacterized protein</fullName>
    </submittedName>
</protein>
<evidence type="ECO:0000313" key="4">
    <source>
        <dbReference type="Proteomes" id="UP001633002"/>
    </source>
</evidence>
<feature type="compositionally biased region" description="Basic and acidic residues" evidence="2">
    <location>
        <begin position="108"/>
        <end position="117"/>
    </location>
</feature>
<proteinExistence type="predicted"/>
<feature type="region of interest" description="Disordered" evidence="2">
    <location>
        <begin position="104"/>
        <end position="160"/>
    </location>
</feature>
<dbReference type="AlphaFoldDB" id="A0ABD3I3J4"/>
<sequence length="160" mass="18102">MAQFFSEVEALKKANADIQKANEEKDLRIRLLEAQHSTHSLTKSLGKAGKLEKYDGSKPTSKFKEFLDELEEYLYSQGARTDFDKIYLAQRYSDLLKVAEKMIPADVKSARDSKTPDTPRQIEASPKGEGSGSNKPWRGKKRMSFQPRKSNSEAQKKASN</sequence>